<dbReference type="InterPro" id="IPR011029">
    <property type="entry name" value="DEATH-like_dom_sf"/>
</dbReference>
<evidence type="ECO:0000313" key="2">
    <source>
        <dbReference type="Ensembl" id="ENSHCOP00000003127.1"/>
    </source>
</evidence>
<proteinExistence type="predicted"/>
<dbReference type="SUPFAM" id="SSF47986">
    <property type="entry name" value="DEATH domain"/>
    <property type="match status" value="1"/>
</dbReference>
<protein>
    <submittedName>
        <fullName evidence="2">Caspase-1-A-like</fullName>
    </submittedName>
</protein>
<dbReference type="GO" id="GO:0042981">
    <property type="term" value="P:regulation of apoptotic process"/>
    <property type="evidence" value="ECO:0007669"/>
    <property type="project" value="InterPro"/>
</dbReference>
<dbReference type="AlphaFoldDB" id="A0A3Q2XH95"/>
<keyword evidence="3" id="KW-1185">Reference proteome</keyword>
<dbReference type="Pfam" id="PF00619">
    <property type="entry name" value="CARD"/>
    <property type="match status" value="1"/>
</dbReference>
<dbReference type="PROSITE" id="PS50209">
    <property type="entry name" value="CARD"/>
    <property type="match status" value="1"/>
</dbReference>
<evidence type="ECO:0000313" key="3">
    <source>
        <dbReference type="Proteomes" id="UP000264820"/>
    </source>
</evidence>
<accession>A0A3Q2XH95</accession>
<organism evidence="2 3">
    <name type="scientific">Hippocampus comes</name>
    <name type="common">Tiger tail seahorse</name>
    <dbReference type="NCBI Taxonomy" id="109280"/>
    <lineage>
        <taxon>Eukaryota</taxon>
        <taxon>Metazoa</taxon>
        <taxon>Chordata</taxon>
        <taxon>Craniata</taxon>
        <taxon>Vertebrata</taxon>
        <taxon>Euteleostomi</taxon>
        <taxon>Actinopterygii</taxon>
        <taxon>Neopterygii</taxon>
        <taxon>Teleostei</taxon>
        <taxon>Neoteleostei</taxon>
        <taxon>Acanthomorphata</taxon>
        <taxon>Syngnathiaria</taxon>
        <taxon>Syngnathiformes</taxon>
        <taxon>Syngnathoidei</taxon>
        <taxon>Syngnathidae</taxon>
        <taxon>Hippocampus</taxon>
    </lineage>
</organism>
<dbReference type="Proteomes" id="UP000264820">
    <property type="component" value="Unplaced"/>
</dbReference>
<dbReference type="Ensembl" id="ENSHCOT00000009257.1">
    <property type="protein sequence ID" value="ENSHCOP00000003127.1"/>
    <property type="gene ID" value="ENSHCOG00000004610.1"/>
</dbReference>
<evidence type="ECO:0000259" key="1">
    <source>
        <dbReference type="PROSITE" id="PS50209"/>
    </source>
</evidence>
<name>A0A3Q2XH95_HIPCM</name>
<dbReference type="InterPro" id="IPR001315">
    <property type="entry name" value="CARD"/>
</dbReference>
<dbReference type="SMART" id="SM00114">
    <property type="entry name" value="CARD"/>
    <property type="match status" value="1"/>
</dbReference>
<dbReference type="GeneTree" id="ENSGT00940000162428"/>
<reference evidence="2" key="2">
    <citation type="submission" date="2025-09" db="UniProtKB">
        <authorList>
            <consortium name="Ensembl"/>
        </authorList>
    </citation>
    <scope>IDENTIFICATION</scope>
</reference>
<reference evidence="2" key="1">
    <citation type="submission" date="2025-08" db="UniProtKB">
        <authorList>
            <consortium name="Ensembl"/>
        </authorList>
    </citation>
    <scope>IDENTIFICATION</scope>
</reference>
<sequence length="98" mass="11239">MALIKQLKKKTSDFFIENVSLPVIEQLLDHLLHDDVLNSGEGQAIIEAHDTRARRARILIDSVSRKGDEASWKMITYLQQRDPMNISNPQTIQYFLCG</sequence>
<feature type="domain" description="CARD" evidence="1">
    <location>
        <begin position="1"/>
        <end position="83"/>
    </location>
</feature>
<dbReference type="Gene3D" id="1.10.533.10">
    <property type="entry name" value="Death Domain, Fas"/>
    <property type="match status" value="1"/>
</dbReference>